<dbReference type="CDD" id="cd06208">
    <property type="entry name" value="CYPOR_like_FNR"/>
    <property type="match status" value="1"/>
</dbReference>
<evidence type="ECO:0000256" key="10">
    <source>
        <dbReference type="PIRNR" id="PIRNR000361"/>
    </source>
</evidence>
<evidence type="ECO:0000313" key="12">
    <source>
        <dbReference type="EMBL" id="UFP94808.1"/>
    </source>
</evidence>
<dbReference type="InterPro" id="IPR017938">
    <property type="entry name" value="Riboflavin_synthase-like_b-brl"/>
</dbReference>
<evidence type="ECO:0000256" key="3">
    <source>
        <dbReference type="ARBA" id="ARBA00013223"/>
    </source>
</evidence>
<dbReference type="SUPFAM" id="SSF52343">
    <property type="entry name" value="Ferredoxin reductase-like, C-terminal NADP-linked domain"/>
    <property type="match status" value="1"/>
</dbReference>
<comment type="similarity">
    <text evidence="2 10">Belongs to the ferredoxin--NADP reductase type 1 family.</text>
</comment>
<reference evidence="12 13" key="1">
    <citation type="journal article" date="2021" name="Genome Biol. Evol.">
        <title>Complete Genome Sequencing of a Novel Gloeobacter Species from a Waterfall Cave in Mexico.</title>
        <authorList>
            <person name="Saw J.H."/>
            <person name="Cardona T."/>
            <person name="Montejano G."/>
        </authorList>
    </citation>
    <scope>NUCLEOTIDE SEQUENCE [LARGE SCALE GENOMIC DNA]</scope>
    <source>
        <strain evidence="12">MG652769</strain>
    </source>
</reference>
<evidence type="ECO:0000256" key="6">
    <source>
        <dbReference type="ARBA" id="ARBA00022827"/>
    </source>
</evidence>
<evidence type="ECO:0000256" key="1">
    <source>
        <dbReference type="ARBA" id="ARBA00001974"/>
    </source>
</evidence>
<protein>
    <recommendedName>
        <fullName evidence="4 10">Ferredoxin--NADP reductase</fullName>
        <shortName evidence="10">FNR</shortName>
        <ecNumber evidence="3 10">1.18.1.2</ecNumber>
    </recommendedName>
</protein>
<proteinExistence type="inferred from homology"/>
<keyword evidence="8 10" id="KW-0560">Oxidoreductase</keyword>
<evidence type="ECO:0000256" key="5">
    <source>
        <dbReference type="ARBA" id="ARBA00022630"/>
    </source>
</evidence>
<feature type="domain" description="FAD-binding FR-type" evidence="11">
    <location>
        <begin position="19"/>
        <end position="143"/>
    </location>
</feature>
<dbReference type="InterPro" id="IPR017927">
    <property type="entry name" value="FAD-bd_FR_type"/>
</dbReference>
<dbReference type="Gene3D" id="2.40.30.10">
    <property type="entry name" value="Translation factors"/>
    <property type="match status" value="1"/>
</dbReference>
<evidence type="ECO:0000256" key="4">
    <source>
        <dbReference type="ARBA" id="ARBA00013903"/>
    </source>
</evidence>
<dbReference type="InterPro" id="IPR035442">
    <property type="entry name" value="FNR_plant_Cyanobacteria"/>
</dbReference>
<sequence length="296" mass="32698">MAHAATRTFEVPVNIYRPASPFRGKALQNINLTPDDPDNDVRHVVLDLSGGDLRYFEGQSIGIVPPGTDAQGKPHKLRLYSIASSRIGDNKDGQTVSLCVKRVVYKHPETGQIVRGVASNFICDLAPGDAVSITGPTGKTFLLPEDPSTNLVLIATGTGIAPFRAFLRRIYDEMDTPWQGKVWLFFGMQNSNSYLYQNELAGYTAKGDFQIVEAISREQKNAQGGRMYVQHRIAEHAGALWELISGGNTFTYICGLKGMEDGIDDAFTAAAAAKDIVWKDYRYNLKQSGFWHVETY</sequence>
<evidence type="ECO:0000256" key="7">
    <source>
        <dbReference type="ARBA" id="ARBA00022857"/>
    </source>
</evidence>
<dbReference type="Pfam" id="PF00175">
    <property type="entry name" value="NAD_binding_1"/>
    <property type="match status" value="1"/>
</dbReference>
<evidence type="ECO:0000259" key="11">
    <source>
        <dbReference type="PROSITE" id="PS51384"/>
    </source>
</evidence>
<dbReference type="PROSITE" id="PS51384">
    <property type="entry name" value="FAD_FR"/>
    <property type="match status" value="1"/>
</dbReference>
<gene>
    <name evidence="12" type="ORF">ISF26_00715</name>
</gene>
<dbReference type="Proteomes" id="UP001054846">
    <property type="component" value="Chromosome"/>
</dbReference>
<dbReference type="EMBL" id="CP063845">
    <property type="protein sequence ID" value="UFP94808.1"/>
    <property type="molecule type" value="Genomic_DNA"/>
</dbReference>
<comment type="catalytic activity">
    <reaction evidence="9 10">
        <text>2 reduced [2Fe-2S]-[ferredoxin] + NADP(+) + H(+) = 2 oxidized [2Fe-2S]-[ferredoxin] + NADPH</text>
        <dbReference type="Rhea" id="RHEA:20125"/>
        <dbReference type="Rhea" id="RHEA-COMP:10000"/>
        <dbReference type="Rhea" id="RHEA-COMP:10001"/>
        <dbReference type="ChEBI" id="CHEBI:15378"/>
        <dbReference type="ChEBI" id="CHEBI:33737"/>
        <dbReference type="ChEBI" id="CHEBI:33738"/>
        <dbReference type="ChEBI" id="CHEBI:57783"/>
        <dbReference type="ChEBI" id="CHEBI:58349"/>
        <dbReference type="EC" id="1.18.1.2"/>
    </reaction>
</comment>
<dbReference type="PIRSF" id="PIRSF501178">
    <property type="entry name" value="FNR-PetH"/>
    <property type="match status" value="1"/>
</dbReference>
<keyword evidence="6 10" id="KW-0274">FAD</keyword>
<evidence type="ECO:0000256" key="2">
    <source>
        <dbReference type="ARBA" id="ARBA00008312"/>
    </source>
</evidence>
<keyword evidence="5 10" id="KW-0285">Flavoprotein</keyword>
<dbReference type="InterPro" id="IPR001709">
    <property type="entry name" value="Flavoprot_Pyr_Nucl_cyt_Rdtase"/>
</dbReference>
<evidence type="ECO:0000313" key="13">
    <source>
        <dbReference type="Proteomes" id="UP001054846"/>
    </source>
</evidence>
<dbReference type="EC" id="1.18.1.2" evidence="3 10"/>
<keyword evidence="13" id="KW-1185">Reference proteome</keyword>
<dbReference type="InterPro" id="IPR039261">
    <property type="entry name" value="FNR_nucleotide-bd"/>
</dbReference>
<comment type="cofactor">
    <cofactor evidence="1">
        <name>FAD</name>
        <dbReference type="ChEBI" id="CHEBI:57692"/>
    </cofactor>
</comment>
<dbReference type="InterPro" id="IPR001433">
    <property type="entry name" value="OxRdtase_FAD/NAD-bd"/>
</dbReference>
<dbReference type="PIRSF" id="PIRSF000361">
    <property type="entry name" value="Frd-NADP+_RD"/>
    <property type="match status" value="1"/>
</dbReference>
<accession>A0ABY3PMA8</accession>
<dbReference type="PANTHER" id="PTHR43314">
    <property type="match status" value="1"/>
</dbReference>
<evidence type="ECO:0000256" key="9">
    <source>
        <dbReference type="ARBA" id="ARBA00047776"/>
    </source>
</evidence>
<dbReference type="InterPro" id="IPR015701">
    <property type="entry name" value="FNR"/>
</dbReference>
<keyword evidence="7 10" id="KW-0521">NADP</keyword>
<dbReference type="SUPFAM" id="SSF63380">
    <property type="entry name" value="Riboflavin synthase domain-like"/>
    <property type="match status" value="1"/>
</dbReference>
<dbReference type="PRINTS" id="PR00371">
    <property type="entry name" value="FPNCR"/>
</dbReference>
<dbReference type="RefSeq" id="WP_230841871.1">
    <property type="nucleotide sequence ID" value="NZ_CP063845.1"/>
</dbReference>
<dbReference type="Gene3D" id="3.40.50.80">
    <property type="entry name" value="Nucleotide-binding domain of ferredoxin-NADP reductase (FNR) module"/>
    <property type="match status" value="1"/>
</dbReference>
<name>A0ABY3PMA8_9CYAN</name>
<evidence type="ECO:0000256" key="8">
    <source>
        <dbReference type="ARBA" id="ARBA00023002"/>
    </source>
</evidence>
<organism evidence="12 13">
    <name type="scientific">Gloeobacter morelensis MG652769</name>
    <dbReference type="NCBI Taxonomy" id="2781736"/>
    <lineage>
        <taxon>Bacteria</taxon>
        <taxon>Bacillati</taxon>
        <taxon>Cyanobacteriota</taxon>
        <taxon>Cyanophyceae</taxon>
        <taxon>Gloeobacterales</taxon>
        <taxon>Gloeobacteraceae</taxon>
        <taxon>Gloeobacter</taxon>
        <taxon>Gloeobacter morelensis</taxon>
    </lineage>
</organism>